<protein>
    <submittedName>
        <fullName evidence="3">Uncharacterized protein</fullName>
    </submittedName>
</protein>
<evidence type="ECO:0000313" key="2">
    <source>
        <dbReference type="EMBL" id="AIN88560.1"/>
    </source>
</evidence>
<dbReference type="EMBL" id="CP009097">
    <property type="protein sequence ID" value="AIN88560.1"/>
    <property type="molecule type" value="Genomic_DNA"/>
</dbReference>
<keyword evidence="1" id="KW-0812">Transmembrane</keyword>
<feature type="transmembrane region" description="Helical" evidence="1">
    <location>
        <begin position="45"/>
        <end position="63"/>
    </location>
</feature>
<accession>A0AAI8H7K7</accession>
<reference evidence="2 4" key="1">
    <citation type="submission" date="2014-07" db="EMBL/GenBank/DDBJ databases">
        <authorList>
            <person name="Ledwaba M.B."/>
            <person name="Mafofo J."/>
            <person name="van Heerden H."/>
        </authorList>
    </citation>
    <scope>NUCLEOTIDE SEQUENCE [LARGE SCALE GENOMIC DNA]</scope>
    <source>
        <strain evidence="2 4">ZW046</strain>
    </source>
</reference>
<dbReference type="AlphaFoldDB" id="A0AAI8H7K7"/>
<dbReference type="KEGG" id="bsw:IY71_12255"/>
<dbReference type="KEGG" id="bsg:IY72_11795"/>
<reference evidence="3 5" key="3">
    <citation type="submission" date="2017-10" db="EMBL/GenBank/DDBJ databases">
        <title>First isolation and characterization of Brucella suis from yak.</title>
        <authorList>
            <person name="Yang X."/>
            <person name="Wang N."/>
            <person name="Cao X."/>
            <person name="Bie P."/>
            <person name="Wang J."/>
            <person name="Lyu Y."/>
            <person name="Wu Q."/>
        </authorList>
    </citation>
    <scope>NUCLEOTIDE SEQUENCE [LARGE SCALE GENOMIC DNA]</scope>
    <source>
        <strain evidence="3 5">QH05</strain>
    </source>
</reference>
<evidence type="ECO:0000313" key="4">
    <source>
        <dbReference type="Proteomes" id="UP000029248"/>
    </source>
</evidence>
<keyword evidence="1" id="KW-1133">Transmembrane helix</keyword>
<keyword evidence="1" id="KW-0472">Membrane</keyword>
<sequence length="75" mass="8666">MQTCMIEAIAKKSVFLKAALLSKCHYGSYFGLRKRDKAKASQENMSYFFMLGILCLVLHRYALMQINHMGNIQFI</sequence>
<dbReference type="EMBL" id="CP024421">
    <property type="protein sequence ID" value="ATQ53344.1"/>
    <property type="molecule type" value="Genomic_DNA"/>
</dbReference>
<name>A0AAI8H7K7_BRUSS</name>
<dbReference type="Proteomes" id="UP000029248">
    <property type="component" value="Chromosome 2"/>
</dbReference>
<evidence type="ECO:0000313" key="5">
    <source>
        <dbReference type="Proteomes" id="UP000230889"/>
    </source>
</evidence>
<evidence type="ECO:0000256" key="1">
    <source>
        <dbReference type="SAM" id="Phobius"/>
    </source>
</evidence>
<reference evidence="2 4" key="2">
    <citation type="submission" date="2014-09" db="EMBL/GenBank/DDBJ databases">
        <title>Genome announcement of three Brucella strains isolated from bovine in Zimbabwe.</title>
        <authorList>
            <person name="Ledwaba M.M.B."/>
            <person name="Mafofo J.J."/>
            <person name="van Heerden H.H."/>
        </authorList>
    </citation>
    <scope>NUCLEOTIDE SEQUENCE [LARGE SCALE GENOMIC DNA]</scope>
    <source>
        <strain evidence="2 4">ZW046</strain>
    </source>
</reference>
<proteinExistence type="predicted"/>
<organism evidence="3 5">
    <name type="scientific">Brucella suis</name>
    <dbReference type="NCBI Taxonomy" id="29461"/>
    <lineage>
        <taxon>Bacteria</taxon>
        <taxon>Pseudomonadati</taxon>
        <taxon>Pseudomonadota</taxon>
        <taxon>Alphaproteobacteria</taxon>
        <taxon>Hyphomicrobiales</taxon>
        <taxon>Brucellaceae</taxon>
        <taxon>Brucella/Ochrobactrum group</taxon>
        <taxon>Brucella</taxon>
    </lineage>
</organism>
<evidence type="ECO:0000313" key="3">
    <source>
        <dbReference type="EMBL" id="ATQ53344.1"/>
    </source>
</evidence>
<dbReference type="Proteomes" id="UP000230889">
    <property type="component" value="Chromosome 2"/>
</dbReference>
<gene>
    <name evidence="3" type="ORF">CS875_11665</name>
    <name evidence="2" type="ORF">IY72_11795</name>
</gene>